<dbReference type="SMART" id="SM00233">
    <property type="entry name" value="PH"/>
    <property type="match status" value="1"/>
</dbReference>
<dbReference type="PANTHER" id="PTHR36100:SF1">
    <property type="entry name" value="BUD SITE SELECTION PROTEIN 4"/>
    <property type="match status" value="1"/>
</dbReference>
<evidence type="ECO:0000313" key="5">
    <source>
        <dbReference type="EMBL" id="KAJ8663177.1"/>
    </source>
</evidence>
<dbReference type="RefSeq" id="XP_058348089.1">
    <property type="nucleotide sequence ID" value="XM_058481451.1"/>
</dbReference>
<feature type="compositionally biased region" description="Pro residues" evidence="3">
    <location>
        <begin position="235"/>
        <end position="246"/>
    </location>
</feature>
<feature type="compositionally biased region" description="Low complexity" evidence="3">
    <location>
        <begin position="739"/>
        <end position="753"/>
    </location>
</feature>
<dbReference type="Gene3D" id="2.30.29.30">
    <property type="entry name" value="Pleckstrin-homology domain (PH domain)/Phosphotyrosine-binding domain (PTB)"/>
    <property type="match status" value="1"/>
</dbReference>
<dbReference type="EMBL" id="JARTCD010000003">
    <property type="protein sequence ID" value="KAJ8663177.1"/>
    <property type="molecule type" value="Genomic_DNA"/>
</dbReference>
<keyword evidence="2" id="KW-0131">Cell cycle</keyword>
<dbReference type="InterPro" id="IPR052007">
    <property type="entry name" value="Bud4"/>
</dbReference>
<evidence type="ECO:0000313" key="6">
    <source>
        <dbReference type="Proteomes" id="UP001234581"/>
    </source>
</evidence>
<evidence type="ECO:0000256" key="2">
    <source>
        <dbReference type="ARBA" id="ARBA00023306"/>
    </source>
</evidence>
<gene>
    <name evidence="5" type="ORF">O0I10_001354</name>
</gene>
<dbReference type="Proteomes" id="UP001234581">
    <property type="component" value="Unassembled WGS sequence"/>
</dbReference>
<feature type="compositionally biased region" description="Polar residues" evidence="3">
    <location>
        <begin position="77"/>
        <end position="94"/>
    </location>
</feature>
<dbReference type="SUPFAM" id="SSF50729">
    <property type="entry name" value="PH domain-like"/>
    <property type="match status" value="1"/>
</dbReference>
<dbReference type="GeneID" id="83208772"/>
<feature type="compositionally biased region" description="Low complexity" evidence="3">
    <location>
        <begin position="213"/>
        <end position="234"/>
    </location>
</feature>
<evidence type="ECO:0000259" key="4">
    <source>
        <dbReference type="PROSITE" id="PS50003"/>
    </source>
</evidence>
<feature type="compositionally biased region" description="Acidic residues" evidence="3">
    <location>
        <begin position="138"/>
        <end position="208"/>
    </location>
</feature>
<keyword evidence="6" id="KW-1185">Reference proteome</keyword>
<dbReference type="InterPro" id="IPR001849">
    <property type="entry name" value="PH_domain"/>
</dbReference>
<comment type="caution">
    <text evidence="5">The sequence shown here is derived from an EMBL/GenBank/DDBJ whole genome shotgun (WGS) entry which is preliminary data.</text>
</comment>
<evidence type="ECO:0000256" key="1">
    <source>
        <dbReference type="ARBA" id="ARBA00022618"/>
    </source>
</evidence>
<dbReference type="PROSITE" id="PS50003">
    <property type="entry name" value="PH_DOMAIN"/>
    <property type="match status" value="1"/>
</dbReference>
<dbReference type="GO" id="GO:0005525">
    <property type="term" value="F:GTP binding"/>
    <property type="evidence" value="ECO:0007669"/>
    <property type="project" value="TreeGrafter"/>
</dbReference>
<reference evidence="5 6" key="1">
    <citation type="submission" date="2023-03" db="EMBL/GenBank/DDBJ databases">
        <title>Genome sequence of Lichtheimia ornata CBS 291.66.</title>
        <authorList>
            <person name="Mohabir J.T."/>
            <person name="Shea T.P."/>
            <person name="Kurbessoian T."/>
            <person name="Berby B."/>
            <person name="Fontaine J."/>
            <person name="Livny J."/>
            <person name="Gnirke A."/>
            <person name="Stajich J.E."/>
            <person name="Cuomo C.A."/>
        </authorList>
    </citation>
    <scope>NUCLEOTIDE SEQUENCE [LARGE SCALE GENOMIC DNA]</scope>
    <source>
        <strain evidence="5">CBS 291.66</strain>
    </source>
</reference>
<feature type="region of interest" description="Disordered" evidence="3">
    <location>
        <begin position="51"/>
        <end position="259"/>
    </location>
</feature>
<keyword evidence="1" id="KW-0132">Cell division</keyword>
<protein>
    <recommendedName>
        <fullName evidence="4">PH domain-containing protein</fullName>
    </recommendedName>
</protein>
<evidence type="ECO:0000256" key="3">
    <source>
        <dbReference type="SAM" id="MobiDB-lite"/>
    </source>
</evidence>
<feature type="region of interest" description="Disordered" evidence="3">
    <location>
        <begin position="1"/>
        <end position="24"/>
    </location>
</feature>
<feature type="domain" description="PH" evidence="4">
    <location>
        <begin position="660"/>
        <end position="838"/>
    </location>
</feature>
<proteinExistence type="predicted"/>
<feature type="region of interest" description="Disordered" evidence="3">
    <location>
        <begin position="415"/>
        <end position="435"/>
    </location>
</feature>
<dbReference type="AlphaFoldDB" id="A0AAD7Y3N5"/>
<name>A0AAD7Y3N5_9FUNG</name>
<feature type="compositionally biased region" description="Low complexity" evidence="3">
    <location>
        <begin position="7"/>
        <end position="16"/>
    </location>
</feature>
<dbReference type="InterPro" id="IPR011993">
    <property type="entry name" value="PH-like_dom_sf"/>
</dbReference>
<dbReference type="PANTHER" id="PTHR36100">
    <property type="entry name" value="BUD SITE SELECTION PROTEIN 4"/>
    <property type="match status" value="1"/>
</dbReference>
<sequence>MADDKSTSNSSKSSSNRQTVQPSELAKAFAPRIEVASLAIRATAQTSLFPDLVSSSPYHLTPLDYRRRPSSAGAGLPTTTTSNATARPSFSSPSLHVGDISSPFTTSPSTPQPQPPHSTTGSGKRVTFSSDIDTIEICGDEENEDDNLMESTDSDLETQDDSDEVFSAGDDDDDDDDDDILLEEQDDSMEEDMDMDMDDDKDDDDDKDTLDHQAPPDTSTAASSLTTPSSTTDPPSTPSPPPPPQQQPTATSQEDPATHAATAAVLRLDPSKIITESRKPQHKGYRILGDEVLTELVKRNNRSPQQRWDRNRPMPSLLHPPLPPSAPTANNLRSVESQIREAILRTKSHKRTQHNDTVLPPFSSSSLAGEFGSSLLDELDRITAHRDGFNGSMDHLPTRYTERITSKVIYATVNDQSTHDEQQSSTTTESSIPLQHEPVWKSLKSSSSPNLAGSRSNTTSGGGGRLYIKVMAAENLDFPIDIAETPYLRCVLSNGVMEYTSDYMPMHHTVEFNWDCSIDVKPDSEFTLTLQVSRRPPTTESKSQLRRLFGNHRRPRTDSILRYVNRPDGAIAQTRVSFASIQKQCRRCICTASFALVNGWYQFARSGLLPKQRKDDVPEKAVGKLTSKLFFLPESSSAGSFPITFEQCEQGLNIQRYSQQCWQTGYMSQIGGDLKYWRRRYYSLRGWRLFSYTDTIHAPRTVIDLSRAISITADNRVVSPTAAIIPDIGSGAENDQLTASSSSASSSASSLLMTPPPPPPPSSSSQPLPRGGNALSFVRPSSSISVGSATTASDDDIASCSVKNSFRIHFETGDSIDFFCDSALERERWLDVLSVIIGHVPEWPTWMTDEQNDCNSSIQNQPMIHVPPASLFSL</sequence>
<organism evidence="5 6">
    <name type="scientific">Lichtheimia ornata</name>
    <dbReference type="NCBI Taxonomy" id="688661"/>
    <lineage>
        <taxon>Eukaryota</taxon>
        <taxon>Fungi</taxon>
        <taxon>Fungi incertae sedis</taxon>
        <taxon>Mucoromycota</taxon>
        <taxon>Mucoromycotina</taxon>
        <taxon>Mucoromycetes</taxon>
        <taxon>Mucorales</taxon>
        <taxon>Lichtheimiaceae</taxon>
        <taxon>Lichtheimia</taxon>
    </lineage>
</organism>
<accession>A0AAD7Y3N5</accession>
<dbReference type="GO" id="GO:0051301">
    <property type="term" value="P:cell division"/>
    <property type="evidence" value="ECO:0007669"/>
    <property type="project" value="UniProtKB-KW"/>
</dbReference>
<feature type="region of interest" description="Disordered" evidence="3">
    <location>
        <begin position="735"/>
        <end position="772"/>
    </location>
</feature>